<feature type="transmembrane region" description="Helical" evidence="2">
    <location>
        <begin position="228"/>
        <end position="251"/>
    </location>
</feature>
<evidence type="ECO:0000256" key="2">
    <source>
        <dbReference type="SAM" id="Phobius"/>
    </source>
</evidence>
<evidence type="ECO:0000313" key="4">
    <source>
        <dbReference type="EMBL" id="ROT64320.1"/>
    </source>
</evidence>
<feature type="transmembrane region" description="Helical" evidence="2">
    <location>
        <begin position="205"/>
        <end position="222"/>
    </location>
</feature>
<evidence type="ECO:0000256" key="1">
    <source>
        <dbReference type="ARBA" id="ARBA00004141"/>
    </source>
</evidence>
<keyword evidence="2" id="KW-0472">Membrane</keyword>
<dbReference type="PANTHER" id="PTHR11360">
    <property type="entry name" value="MONOCARBOXYLATE TRANSPORTER"/>
    <property type="match status" value="1"/>
</dbReference>
<proteinExistence type="predicted"/>
<accession>A0A423SJC9</accession>
<dbReference type="InterPro" id="IPR036259">
    <property type="entry name" value="MFS_trans_sf"/>
</dbReference>
<feature type="transmembrane region" description="Helical" evidence="2">
    <location>
        <begin position="290"/>
        <end position="311"/>
    </location>
</feature>
<dbReference type="InterPro" id="IPR011701">
    <property type="entry name" value="MFS"/>
</dbReference>
<protein>
    <submittedName>
        <fullName evidence="4">Putative monocarboxylate transporter 6-like</fullName>
    </submittedName>
</protein>
<gene>
    <name evidence="4" type="ORF">C7M84_017738</name>
</gene>
<keyword evidence="2" id="KW-0812">Transmembrane</keyword>
<dbReference type="PANTHER" id="PTHR11360:SF306">
    <property type="entry name" value="RE01051P"/>
    <property type="match status" value="1"/>
</dbReference>
<keyword evidence="5" id="KW-1185">Reference proteome</keyword>
<dbReference type="InterPro" id="IPR050327">
    <property type="entry name" value="Proton-linked_MCT"/>
</dbReference>
<reference evidence="4 5" key="2">
    <citation type="submission" date="2019-01" db="EMBL/GenBank/DDBJ databases">
        <title>The decoding of complex shrimp genome reveals the adaptation for benthos swimmer, frequently molting mechanism and breeding impact on genome.</title>
        <authorList>
            <person name="Sun Y."/>
            <person name="Gao Y."/>
            <person name="Yu Y."/>
        </authorList>
    </citation>
    <scope>NUCLEOTIDE SEQUENCE [LARGE SCALE GENOMIC DNA]</scope>
    <source>
        <tissue evidence="4">Muscle</tissue>
    </source>
</reference>
<dbReference type="Pfam" id="PF07690">
    <property type="entry name" value="MFS_1"/>
    <property type="match status" value="1"/>
</dbReference>
<dbReference type="Proteomes" id="UP000283509">
    <property type="component" value="Unassembled WGS sequence"/>
</dbReference>
<comment type="caution">
    <text evidence="4">The sequence shown here is derived from an EMBL/GenBank/DDBJ whole genome shotgun (WGS) entry which is preliminary data.</text>
</comment>
<feature type="transmembrane region" description="Helical" evidence="2">
    <location>
        <begin position="6"/>
        <end position="23"/>
    </location>
</feature>
<dbReference type="OrthoDB" id="5667at2759"/>
<organism evidence="4 5">
    <name type="scientific">Penaeus vannamei</name>
    <name type="common">Whiteleg shrimp</name>
    <name type="synonym">Litopenaeus vannamei</name>
    <dbReference type="NCBI Taxonomy" id="6689"/>
    <lineage>
        <taxon>Eukaryota</taxon>
        <taxon>Metazoa</taxon>
        <taxon>Ecdysozoa</taxon>
        <taxon>Arthropoda</taxon>
        <taxon>Crustacea</taxon>
        <taxon>Multicrustacea</taxon>
        <taxon>Malacostraca</taxon>
        <taxon>Eumalacostraca</taxon>
        <taxon>Eucarida</taxon>
        <taxon>Decapoda</taxon>
        <taxon>Dendrobranchiata</taxon>
        <taxon>Penaeoidea</taxon>
        <taxon>Penaeidae</taxon>
        <taxon>Penaeus</taxon>
    </lineage>
</organism>
<feature type="domain" description="Major facilitator superfamily (MFS) profile" evidence="3">
    <location>
        <begin position="136"/>
        <end position="316"/>
    </location>
</feature>
<feature type="non-terminal residue" evidence="4">
    <location>
        <position position="316"/>
    </location>
</feature>
<feature type="transmembrane region" description="Helical" evidence="2">
    <location>
        <begin position="30"/>
        <end position="52"/>
    </location>
</feature>
<dbReference type="EMBL" id="QCYY01003270">
    <property type="protein sequence ID" value="ROT64320.1"/>
    <property type="molecule type" value="Genomic_DNA"/>
</dbReference>
<comment type="subcellular location">
    <subcellularLocation>
        <location evidence="1">Membrane</location>
        <topology evidence="1">Multi-pass membrane protein</topology>
    </subcellularLocation>
</comment>
<sequence length="316" mass="34205">MNFPGIGGGLLMGIIFSIIPHYFKRRRGVANAFMMVGLSAGQMAGPLLINYLQVEYGYLGGTLVLSAIVLNCCVGAAVFQPVEWHVRKCSRKLSNNNNTKGSPRPRADKVEAPRYSALARVFNTTMNNLKLLKSSRILIIALSSALNMISYLNFLMMVPFVLQTIGYSMQETTWCVSVSGLCNMVSRLVVSALTDCPGFSMRGCYMAGTTVVLASMIAFSLLRDLTWLTVVMGAWGCGVGAFMSIYSLIMVEYVGLEQLVPTLGVSGLFNSFGFLVSGTLTGYMRDVSGSYAVSIWILASSSGLSVALWTLMPLAF</sequence>
<reference evidence="4 5" key="1">
    <citation type="submission" date="2018-04" db="EMBL/GenBank/DDBJ databases">
        <authorList>
            <person name="Zhang X."/>
            <person name="Yuan J."/>
            <person name="Li F."/>
            <person name="Xiang J."/>
        </authorList>
    </citation>
    <scope>NUCLEOTIDE SEQUENCE [LARGE SCALE GENOMIC DNA]</scope>
    <source>
        <tissue evidence="4">Muscle</tissue>
    </source>
</reference>
<evidence type="ECO:0000313" key="5">
    <source>
        <dbReference type="Proteomes" id="UP000283509"/>
    </source>
</evidence>
<dbReference type="AlphaFoldDB" id="A0A423SJC9"/>
<dbReference type="SUPFAM" id="SSF103473">
    <property type="entry name" value="MFS general substrate transporter"/>
    <property type="match status" value="1"/>
</dbReference>
<feature type="transmembrane region" description="Helical" evidence="2">
    <location>
        <begin position="58"/>
        <end position="82"/>
    </location>
</feature>
<keyword evidence="2" id="KW-1133">Transmembrane helix</keyword>
<dbReference type="PROSITE" id="PS50850">
    <property type="entry name" value="MFS"/>
    <property type="match status" value="1"/>
</dbReference>
<dbReference type="InterPro" id="IPR020846">
    <property type="entry name" value="MFS_dom"/>
</dbReference>
<evidence type="ECO:0000259" key="3">
    <source>
        <dbReference type="PROSITE" id="PS50850"/>
    </source>
</evidence>
<dbReference type="Gene3D" id="1.20.1250.20">
    <property type="entry name" value="MFS general substrate transporter like domains"/>
    <property type="match status" value="1"/>
</dbReference>
<name>A0A423SJC9_PENVA</name>
<feature type="transmembrane region" description="Helical" evidence="2">
    <location>
        <begin position="263"/>
        <end position="284"/>
    </location>
</feature>
<feature type="transmembrane region" description="Helical" evidence="2">
    <location>
        <begin position="137"/>
        <end position="162"/>
    </location>
</feature>
<dbReference type="GO" id="GO:0016020">
    <property type="term" value="C:membrane"/>
    <property type="evidence" value="ECO:0007669"/>
    <property type="project" value="UniProtKB-SubCell"/>
</dbReference>
<dbReference type="GO" id="GO:0008028">
    <property type="term" value="F:monocarboxylic acid transmembrane transporter activity"/>
    <property type="evidence" value="ECO:0007669"/>
    <property type="project" value="TreeGrafter"/>
</dbReference>